<dbReference type="GO" id="GO:0009272">
    <property type="term" value="P:fungal-type cell wall biogenesis"/>
    <property type="evidence" value="ECO:0007669"/>
    <property type="project" value="TreeGrafter"/>
</dbReference>
<keyword evidence="8 10" id="KW-0472">Membrane</keyword>
<proteinExistence type="inferred from homology"/>
<dbReference type="PANTHER" id="PTHR28285:SF1">
    <property type="entry name" value="PROTEIN BIG1"/>
    <property type="match status" value="1"/>
</dbReference>
<evidence type="ECO:0000256" key="2">
    <source>
        <dbReference type="ARBA" id="ARBA00008203"/>
    </source>
</evidence>
<dbReference type="InterPro" id="IPR037654">
    <property type="entry name" value="Big1"/>
</dbReference>
<evidence type="ECO:0000256" key="6">
    <source>
        <dbReference type="ARBA" id="ARBA00022824"/>
    </source>
</evidence>
<comment type="caution">
    <text evidence="13">The sequence shown here is derived from an EMBL/GenBank/DDBJ whole genome shotgun (WGS) entry which is preliminary data.</text>
</comment>
<organism evidence="13 15">
    <name type="scientific">Aureobasidium pullulans</name>
    <name type="common">Black yeast</name>
    <name type="synonym">Pullularia pullulans</name>
    <dbReference type="NCBI Taxonomy" id="5580"/>
    <lineage>
        <taxon>Eukaryota</taxon>
        <taxon>Fungi</taxon>
        <taxon>Dikarya</taxon>
        <taxon>Ascomycota</taxon>
        <taxon>Pezizomycotina</taxon>
        <taxon>Dothideomycetes</taxon>
        <taxon>Dothideomycetidae</taxon>
        <taxon>Dothideales</taxon>
        <taxon>Saccotheciaceae</taxon>
        <taxon>Aureobasidium</taxon>
    </lineage>
</organism>
<evidence type="ECO:0000256" key="11">
    <source>
        <dbReference type="SAM" id="SignalP"/>
    </source>
</evidence>
<comment type="subcellular location">
    <subcellularLocation>
        <location evidence="1">Endoplasmic reticulum membrane</location>
        <topology evidence="1">Single-pass type I membrane protein</topology>
    </subcellularLocation>
</comment>
<feature type="chain" id="PRO_5033448988" description="Protein BIG1" evidence="11">
    <location>
        <begin position="19"/>
        <end position="303"/>
    </location>
</feature>
<dbReference type="Proteomes" id="UP000310039">
    <property type="component" value="Unassembled WGS sequence"/>
</dbReference>
<keyword evidence="4 10" id="KW-0812">Transmembrane</keyword>
<feature type="transmembrane region" description="Helical" evidence="10">
    <location>
        <begin position="257"/>
        <end position="281"/>
    </location>
</feature>
<dbReference type="InterPro" id="IPR046756">
    <property type="entry name" value="VAS1/VOA1_TM"/>
</dbReference>
<dbReference type="GO" id="GO:0071555">
    <property type="term" value="P:cell wall organization"/>
    <property type="evidence" value="ECO:0007669"/>
    <property type="project" value="UniProtKB-KW"/>
</dbReference>
<dbReference type="AlphaFoldDB" id="A0A4S8S2Z9"/>
<keyword evidence="6" id="KW-0256">Endoplasmic reticulum</keyword>
<evidence type="ECO:0000259" key="12">
    <source>
        <dbReference type="Pfam" id="PF20520"/>
    </source>
</evidence>
<evidence type="ECO:0000256" key="8">
    <source>
        <dbReference type="ARBA" id="ARBA00023136"/>
    </source>
</evidence>
<evidence type="ECO:0000256" key="1">
    <source>
        <dbReference type="ARBA" id="ARBA00004115"/>
    </source>
</evidence>
<evidence type="ECO:0000313" key="16">
    <source>
        <dbReference type="Proteomes" id="UP000310039"/>
    </source>
</evidence>
<keyword evidence="9" id="KW-0961">Cell wall biogenesis/degradation</keyword>
<keyword evidence="5 11" id="KW-0732">Signal</keyword>
<accession>A0A4S8S2Z9</accession>
<keyword evidence="7 10" id="KW-1133">Transmembrane helix</keyword>
<feature type="domain" description="V-type proton ATPase subunit S1/VOA1 transmembrane" evidence="12">
    <location>
        <begin position="251"/>
        <end position="290"/>
    </location>
</feature>
<dbReference type="Pfam" id="PF20520">
    <property type="entry name" value="Ac45-VOA1_TM"/>
    <property type="match status" value="1"/>
</dbReference>
<dbReference type="PANTHER" id="PTHR28285">
    <property type="entry name" value="PROTEIN BIG1"/>
    <property type="match status" value="1"/>
</dbReference>
<gene>
    <name evidence="14" type="ORF">D6C84_08281</name>
    <name evidence="13" type="ORF">D6D28_09915</name>
</gene>
<dbReference type="GO" id="GO:0006078">
    <property type="term" value="P:(1-&gt;6)-beta-D-glucan biosynthetic process"/>
    <property type="evidence" value="ECO:0007669"/>
    <property type="project" value="TreeGrafter"/>
</dbReference>
<evidence type="ECO:0000256" key="9">
    <source>
        <dbReference type="ARBA" id="ARBA00023316"/>
    </source>
</evidence>
<comment type="similarity">
    <text evidence="2">Belongs to the BIG1 family.</text>
</comment>
<reference evidence="15 16" key="1">
    <citation type="submission" date="2018-10" db="EMBL/GenBank/DDBJ databases">
        <title>Fifty Aureobasidium pullulans genomes reveal a recombining polyextremotolerant generalist.</title>
        <authorList>
            <person name="Gostincar C."/>
            <person name="Turk M."/>
            <person name="Zajc J."/>
            <person name="Gunde-Cimerman N."/>
        </authorList>
    </citation>
    <scope>NUCLEOTIDE SEQUENCE [LARGE SCALE GENOMIC DNA]</scope>
    <source>
        <strain evidence="13 15">EXF-11900</strain>
        <strain evidence="14 16">EXF-3403</strain>
    </source>
</reference>
<dbReference type="EMBL" id="QZAF01000858">
    <property type="protein sequence ID" value="THV64426.1"/>
    <property type="molecule type" value="Genomic_DNA"/>
</dbReference>
<name>A0A4S8S2Z9_AURPU</name>
<dbReference type="GO" id="GO:0005789">
    <property type="term" value="C:endoplasmic reticulum membrane"/>
    <property type="evidence" value="ECO:0007669"/>
    <property type="project" value="UniProtKB-SubCell"/>
</dbReference>
<protein>
    <recommendedName>
        <fullName evidence="3">Protein BIG1</fullName>
    </recommendedName>
</protein>
<evidence type="ECO:0000256" key="3">
    <source>
        <dbReference type="ARBA" id="ARBA00022089"/>
    </source>
</evidence>
<sequence length="303" mass="33622">MLLRYLSAAALALASANAFKDASPFVLYSTSQRRLEGQSLDANIISAQELQKGIEYRLQDCPSDTYIFVSQPGVSTNDLTVSKSTPHLRRRLSGKDDNVKSILAVKNVVGDVDARRLTLSTSRECNKQSTRLFRSLVLDGKEGNIPTQHFDMIVVHFPELPNTHDDRESALLQADSYLNSLLESLDSYTVLYAPLSSLSPPQSQHPEQYEMDEPYPSNMHTDLKRDLNSHVSRASNASNPQDGLPLFEKYQFLSPGIFMGGVVSILLFSILYVGVSAIANLEVSYMAFSKEMGPAAQKKQQQQ</sequence>
<evidence type="ECO:0000256" key="4">
    <source>
        <dbReference type="ARBA" id="ARBA00022692"/>
    </source>
</evidence>
<evidence type="ECO:0000256" key="10">
    <source>
        <dbReference type="SAM" id="Phobius"/>
    </source>
</evidence>
<evidence type="ECO:0000313" key="15">
    <source>
        <dbReference type="Proteomes" id="UP000304951"/>
    </source>
</evidence>
<evidence type="ECO:0000256" key="7">
    <source>
        <dbReference type="ARBA" id="ARBA00022989"/>
    </source>
</evidence>
<evidence type="ECO:0000313" key="14">
    <source>
        <dbReference type="EMBL" id="THZ78164.1"/>
    </source>
</evidence>
<evidence type="ECO:0000256" key="5">
    <source>
        <dbReference type="ARBA" id="ARBA00022729"/>
    </source>
</evidence>
<dbReference type="Proteomes" id="UP000304951">
    <property type="component" value="Unassembled WGS sequence"/>
</dbReference>
<dbReference type="EMBL" id="QZBT01000163">
    <property type="protein sequence ID" value="THZ78164.1"/>
    <property type="molecule type" value="Genomic_DNA"/>
</dbReference>
<evidence type="ECO:0000313" key="13">
    <source>
        <dbReference type="EMBL" id="THV64426.1"/>
    </source>
</evidence>
<feature type="signal peptide" evidence="11">
    <location>
        <begin position="1"/>
        <end position="18"/>
    </location>
</feature>